<proteinExistence type="predicted"/>
<accession>A0AAV0XIX5</accession>
<comment type="caution">
    <text evidence="2">The sequence shown here is derived from an EMBL/GenBank/DDBJ whole genome shotgun (WGS) entry which is preliminary data.</text>
</comment>
<dbReference type="InterPro" id="IPR011528">
    <property type="entry name" value="NERD"/>
</dbReference>
<dbReference type="Proteomes" id="UP001160148">
    <property type="component" value="Unassembled WGS sequence"/>
</dbReference>
<evidence type="ECO:0000313" key="2">
    <source>
        <dbReference type="EMBL" id="CAI6368365.1"/>
    </source>
</evidence>
<reference evidence="2 3" key="1">
    <citation type="submission" date="2023-01" db="EMBL/GenBank/DDBJ databases">
        <authorList>
            <person name="Whitehead M."/>
        </authorList>
    </citation>
    <scope>NUCLEOTIDE SEQUENCE [LARGE SCALE GENOMIC DNA]</scope>
</reference>
<sequence length="151" mass="16959">MKPLCVRDVKPVSQEDLDRVCFSVANVKAAARRLPNGKAPGPDGIPNEVLKVTVGLFPQFFTALFNSCKRNAYYPPEWKTANLVLLRKQGKALDNPSAYHPLCMLDSVGKLFEKLLTGRLRKHLTETGQAVNSIMLRSNSDWQIDKILIFF</sequence>
<feature type="domain" description="NERD" evidence="1">
    <location>
        <begin position="108"/>
        <end position="151"/>
    </location>
</feature>
<organism evidence="2 3">
    <name type="scientific">Macrosiphum euphorbiae</name>
    <name type="common">potato aphid</name>
    <dbReference type="NCBI Taxonomy" id="13131"/>
    <lineage>
        <taxon>Eukaryota</taxon>
        <taxon>Metazoa</taxon>
        <taxon>Ecdysozoa</taxon>
        <taxon>Arthropoda</taxon>
        <taxon>Hexapoda</taxon>
        <taxon>Insecta</taxon>
        <taxon>Pterygota</taxon>
        <taxon>Neoptera</taxon>
        <taxon>Paraneoptera</taxon>
        <taxon>Hemiptera</taxon>
        <taxon>Sternorrhyncha</taxon>
        <taxon>Aphidomorpha</taxon>
        <taxon>Aphidoidea</taxon>
        <taxon>Aphididae</taxon>
        <taxon>Macrosiphini</taxon>
        <taxon>Macrosiphum</taxon>
    </lineage>
</organism>
<dbReference type="PANTHER" id="PTHR19446">
    <property type="entry name" value="REVERSE TRANSCRIPTASES"/>
    <property type="match status" value="1"/>
</dbReference>
<dbReference type="AlphaFoldDB" id="A0AAV0XIX5"/>
<name>A0AAV0XIX5_9HEMI</name>
<gene>
    <name evidence="2" type="ORF">MEUPH1_LOCUS22733</name>
</gene>
<dbReference type="EMBL" id="CARXXK010000005">
    <property type="protein sequence ID" value="CAI6368365.1"/>
    <property type="molecule type" value="Genomic_DNA"/>
</dbReference>
<evidence type="ECO:0000259" key="1">
    <source>
        <dbReference type="PROSITE" id="PS50965"/>
    </source>
</evidence>
<dbReference type="PROSITE" id="PS50965">
    <property type="entry name" value="NERD"/>
    <property type="match status" value="1"/>
</dbReference>
<keyword evidence="3" id="KW-1185">Reference proteome</keyword>
<evidence type="ECO:0000313" key="3">
    <source>
        <dbReference type="Proteomes" id="UP001160148"/>
    </source>
</evidence>
<protein>
    <recommendedName>
        <fullName evidence="1">NERD domain-containing protein</fullName>
    </recommendedName>
</protein>